<dbReference type="AlphaFoldDB" id="A0AA37SD72"/>
<evidence type="ECO:0000313" key="2">
    <source>
        <dbReference type="Proteomes" id="UP001161389"/>
    </source>
</evidence>
<accession>A0AA37SD72</accession>
<keyword evidence="2" id="KW-1185">Reference proteome</keyword>
<sequence>MQASHIQTIKRYDEHRDDARVIAKTSLPPHLHSLQLKGIDSKALNASKAWERMEERKVDWNWSLATRYCQLYPKAFDLSVWSSDTLLSLTLGRPTYMGSSMRLDFIERRPKHCLHAGDLFSVSQLAYETYGRLIGASYIRIVEPMNQKLINYYTSKDGGFVLMPAKQGNPHYLVKPL</sequence>
<reference evidence="1" key="1">
    <citation type="journal article" date="2014" name="Int. J. Syst. Evol. Microbiol.">
        <title>Complete genome sequence of Corynebacterium casei LMG S-19264T (=DSM 44701T), isolated from a smear-ripened cheese.</title>
        <authorList>
            <consortium name="US DOE Joint Genome Institute (JGI-PGF)"/>
            <person name="Walter F."/>
            <person name="Albersmeier A."/>
            <person name="Kalinowski J."/>
            <person name="Ruckert C."/>
        </authorList>
    </citation>
    <scope>NUCLEOTIDE SEQUENCE</scope>
    <source>
        <strain evidence="1">NBRC 110071</strain>
    </source>
</reference>
<organism evidence="1 2">
    <name type="scientific">Litoribrevibacter albus</name>
    <dbReference type="NCBI Taxonomy" id="1473156"/>
    <lineage>
        <taxon>Bacteria</taxon>
        <taxon>Pseudomonadati</taxon>
        <taxon>Pseudomonadota</taxon>
        <taxon>Gammaproteobacteria</taxon>
        <taxon>Oceanospirillales</taxon>
        <taxon>Oceanospirillaceae</taxon>
        <taxon>Litoribrevibacter</taxon>
    </lineage>
</organism>
<dbReference type="RefSeq" id="WP_284382994.1">
    <property type="nucleotide sequence ID" value="NZ_BSNM01000016.1"/>
</dbReference>
<dbReference type="EMBL" id="BSNM01000016">
    <property type="protein sequence ID" value="GLQ32843.1"/>
    <property type="molecule type" value="Genomic_DNA"/>
</dbReference>
<evidence type="ECO:0000313" key="1">
    <source>
        <dbReference type="EMBL" id="GLQ32843.1"/>
    </source>
</evidence>
<proteinExistence type="predicted"/>
<reference evidence="1" key="2">
    <citation type="submission" date="2023-01" db="EMBL/GenBank/DDBJ databases">
        <title>Draft genome sequence of Litoribrevibacter albus strain NBRC 110071.</title>
        <authorList>
            <person name="Sun Q."/>
            <person name="Mori K."/>
        </authorList>
    </citation>
    <scope>NUCLEOTIDE SEQUENCE</scope>
    <source>
        <strain evidence="1">NBRC 110071</strain>
    </source>
</reference>
<name>A0AA37SD72_9GAMM</name>
<comment type="caution">
    <text evidence="1">The sequence shown here is derived from an EMBL/GenBank/DDBJ whole genome shotgun (WGS) entry which is preliminary data.</text>
</comment>
<protein>
    <submittedName>
        <fullName evidence="1">Uncharacterized protein</fullName>
    </submittedName>
</protein>
<gene>
    <name evidence="1" type="ORF">GCM10007876_33220</name>
</gene>
<dbReference type="Proteomes" id="UP001161389">
    <property type="component" value="Unassembled WGS sequence"/>
</dbReference>